<evidence type="ECO:0000313" key="10">
    <source>
        <dbReference type="EMBL" id="RBW69231.1"/>
    </source>
</evidence>
<dbReference type="Gene3D" id="1.10.3470.10">
    <property type="entry name" value="ABC transporter involved in vitamin B12 uptake, BtuC"/>
    <property type="match status" value="1"/>
</dbReference>
<feature type="transmembrane region" description="Helical" evidence="9">
    <location>
        <begin position="244"/>
        <end position="264"/>
    </location>
</feature>
<dbReference type="Proteomes" id="UP000253314">
    <property type="component" value="Unassembled WGS sequence"/>
</dbReference>
<evidence type="ECO:0000256" key="4">
    <source>
        <dbReference type="ARBA" id="ARBA00022989"/>
    </source>
</evidence>
<gene>
    <name evidence="10" type="ORF">DS031_12695</name>
</gene>
<keyword evidence="8" id="KW-0813">Transport</keyword>
<dbReference type="AlphaFoldDB" id="A0A366XZ73"/>
<keyword evidence="11" id="KW-1185">Reference proteome</keyword>
<evidence type="ECO:0000256" key="5">
    <source>
        <dbReference type="ARBA" id="ARBA00023136"/>
    </source>
</evidence>
<keyword evidence="4 9" id="KW-1133">Transmembrane helix</keyword>
<dbReference type="EMBL" id="QOCW01000012">
    <property type="protein sequence ID" value="RBW69231.1"/>
    <property type="molecule type" value="Genomic_DNA"/>
</dbReference>
<feature type="transmembrane region" description="Helical" evidence="9">
    <location>
        <begin position="194"/>
        <end position="213"/>
    </location>
</feature>
<dbReference type="InterPro" id="IPR037294">
    <property type="entry name" value="ABC_BtuC-like"/>
</dbReference>
<dbReference type="Pfam" id="PF00950">
    <property type="entry name" value="ABC-3"/>
    <property type="match status" value="1"/>
</dbReference>
<feature type="transmembrane region" description="Helical" evidence="9">
    <location>
        <begin position="12"/>
        <end position="36"/>
    </location>
</feature>
<feature type="transmembrane region" description="Helical" evidence="9">
    <location>
        <begin position="218"/>
        <end position="238"/>
    </location>
</feature>
<organism evidence="10 11">
    <name type="scientific">Bacillus taeanensis</name>
    <dbReference type="NCBI Taxonomy" id="273032"/>
    <lineage>
        <taxon>Bacteria</taxon>
        <taxon>Bacillati</taxon>
        <taxon>Bacillota</taxon>
        <taxon>Bacilli</taxon>
        <taxon>Bacillales</taxon>
        <taxon>Bacillaceae</taxon>
        <taxon>Bacillus</taxon>
    </lineage>
</organism>
<proteinExistence type="inferred from homology"/>
<feature type="transmembrane region" description="Helical" evidence="9">
    <location>
        <begin position="94"/>
        <end position="114"/>
    </location>
</feature>
<dbReference type="CDD" id="cd06550">
    <property type="entry name" value="TM_ABC_iron-siderophores_like"/>
    <property type="match status" value="1"/>
</dbReference>
<comment type="function">
    <text evidence="6">This protein is probably a component of a manganese permease, a binding protein-dependent, ATP-driven transport system.</text>
</comment>
<feature type="transmembrane region" description="Helical" evidence="9">
    <location>
        <begin position="134"/>
        <end position="152"/>
    </location>
</feature>
<name>A0A366XZ73_9BACI</name>
<feature type="transmembrane region" description="Helical" evidence="9">
    <location>
        <begin position="164"/>
        <end position="188"/>
    </location>
</feature>
<dbReference type="GO" id="GO:0071281">
    <property type="term" value="P:cellular response to iron ion"/>
    <property type="evidence" value="ECO:0007669"/>
    <property type="project" value="UniProtKB-ARBA"/>
</dbReference>
<evidence type="ECO:0000256" key="6">
    <source>
        <dbReference type="ARBA" id="ARBA00057828"/>
    </source>
</evidence>
<dbReference type="PANTHER" id="PTHR30477:SF13">
    <property type="entry name" value="IRON TRANSPORT SYSTEM MEMBRANE PROTEIN HI_0360-RELATED"/>
    <property type="match status" value="1"/>
</dbReference>
<keyword evidence="5 9" id="KW-0472">Membrane</keyword>
<evidence type="ECO:0000313" key="11">
    <source>
        <dbReference type="Proteomes" id="UP000253314"/>
    </source>
</evidence>
<dbReference type="InterPro" id="IPR001626">
    <property type="entry name" value="ABC_TroCD"/>
</dbReference>
<feature type="transmembrane region" description="Helical" evidence="9">
    <location>
        <begin position="56"/>
        <end position="82"/>
    </location>
</feature>
<sequence length="286" mass="30799">MAFMEALMQYSFLQKALLTSTMVGIICGVIGCFIILRGMALMGEAISHAVLPGVAISYVIGINFFFGAVFTGVLTAIAIGFVSQNSRIKHDTSIGIMFTAAFAAGIIIITMLKSSTDLYHILFGNVLAVRSSDMWITLVIGIIVLGAVYVFYKELLVTSFDSTMAAAYGLPIQLIHYFLMTLLTMVTVASLQTVGIVLVVAMLITPAAAAYLLTERLWIMIFLAAGIGVVSSVVGLYFSFTYNLASGATIVLSATAIFIMVFLFSPKHGIVWRTLKVKKKRAALAK</sequence>
<evidence type="ECO:0000256" key="7">
    <source>
        <dbReference type="ARBA" id="ARBA00073179"/>
    </source>
</evidence>
<protein>
    <recommendedName>
        <fullName evidence="7">Manganese transport system membrane protein MntC</fullName>
    </recommendedName>
</protein>
<comment type="caution">
    <text evidence="10">The sequence shown here is derived from an EMBL/GenBank/DDBJ whole genome shotgun (WGS) entry which is preliminary data.</text>
</comment>
<evidence type="ECO:0000256" key="9">
    <source>
        <dbReference type="SAM" id="Phobius"/>
    </source>
</evidence>
<dbReference type="FunFam" id="1.10.3470.10:FF:000003">
    <property type="entry name" value="Iron ABC transporter permease SitD"/>
    <property type="match status" value="1"/>
</dbReference>
<evidence type="ECO:0000256" key="2">
    <source>
        <dbReference type="ARBA" id="ARBA00008034"/>
    </source>
</evidence>
<keyword evidence="3 8" id="KW-0812">Transmembrane</keyword>
<dbReference type="SUPFAM" id="SSF81345">
    <property type="entry name" value="ABC transporter involved in vitamin B12 uptake, BtuC"/>
    <property type="match status" value="1"/>
</dbReference>
<dbReference type="OrthoDB" id="9788905at2"/>
<comment type="subcellular location">
    <subcellularLocation>
        <location evidence="8">Cell membrane</location>
        <topology evidence="8">Multi-pass membrane protein</topology>
    </subcellularLocation>
    <subcellularLocation>
        <location evidence="1">Membrane</location>
        <topology evidence="1">Multi-pass membrane protein</topology>
    </subcellularLocation>
</comment>
<accession>A0A366XZ73</accession>
<evidence type="ECO:0000256" key="3">
    <source>
        <dbReference type="ARBA" id="ARBA00022692"/>
    </source>
</evidence>
<comment type="similarity">
    <text evidence="2 8">Belongs to the ABC-3 integral membrane protein family.</text>
</comment>
<dbReference type="RefSeq" id="WP_113806438.1">
    <property type="nucleotide sequence ID" value="NZ_QOCW01000012.1"/>
</dbReference>
<reference evidence="10 11" key="1">
    <citation type="submission" date="2018-07" db="EMBL/GenBank/DDBJ databases">
        <title>Lottiidibacillus patelloidae gen. nov., sp. nov., isolated from the intestinal tract of a marine limpet and the reclassification of B. taeanensis BH030017T, B. algicola KMM 3737T and B. hwajinpoensis SW-72T as genus Lottiidibacillus.</title>
        <authorList>
            <person name="Liu R."/>
            <person name="Huang Z."/>
        </authorList>
    </citation>
    <scope>NUCLEOTIDE SEQUENCE [LARGE SCALE GENOMIC DNA]</scope>
    <source>
        <strain evidence="10 11">BH030017</strain>
    </source>
</reference>
<dbReference type="PANTHER" id="PTHR30477">
    <property type="entry name" value="ABC-TRANSPORTER METAL-BINDING PROTEIN"/>
    <property type="match status" value="1"/>
</dbReference>
<dbReference type="GO" id="GO:0010043">
    <property type="term" value="P:response to zinc ion"/>
    <property type="evidence" value="ECO:0007669"/>
    <property type="project" value="TreeGrafter"/>
</dbReference>
<evidence type="ECO:0000256" key="8">
    <source>
        <dbReference type="RuleBase" id="RU003943"/>
    </source>
</evidence>
<dbReference type="GO" id="GO:0055085">
    <property type="term" value="P:transmembrane transport"/>
    <property type="evidence" value="ECO:0007669"/>
    <property type="project" value="InterPro"/>
</dbReference>
<dbReference type="GO" id="GO:0043190">
    <property type="term" value="C:ATP-binding cassette (ABC) transporter complex"/>
    <property type="evidence" value="ECO:0007669"/>
    <property type="project" value="InterPro"/>
</dbReference>
<evidence type="ECO:0000256" key="1">
    <source>
        <dbReference type="ARBA" id="ARBA00004141"/>
    </source>
</evidence>